<keyword evidence="1" id="KW-0472">Membrane</keyword>
<gene>
    <name evidence="2" type="ORF">C1876_16435</name>
</gene>
<comment type="caution">
    <text evidence="2">The sequence shown here is derived from an EMBL/GenBank/DDBJ whole genome shotgun (WGS) entry which is preliminary data.</text>
</comment>
<protein>
    <recommendedName>
        <fullName evidence="4">DUF1648 domain-containing protein</fullName>
    </recommendedName>
</protein>
<organism evidence="2 3">
    <name type="scientific">Eggerthella sinensis</name>
    <dbReference type="NCBI Taxonomy" id="242230"/>
    <lineage>
        <taxon>Bacteria</taxon>
        <taxon>Bacillati</taxon>
        <taxon>Actinomycetota</taxon>
        <taxon>Coriobacteriia</taxon>
        <taxon>Eggerthellales</taxon>
        <taxon>Eggerthellaceae</taxon>
        <taxon>Eggerthella</taxon>
    </lineage>
</organism>
<dbReference type="RefSeq" id="WP_114547799.1">
    <property type="nucleotide sequence ID" value="NZ_PPTT01000043.1"/>
</dbReference>
<keyword evidence="3" id="KW-1185">Reference proteome</keyword>
<name>A0ABX9HEK0_9ACTN</name>
<feature type="transmembrane region" description="Helical" evidence="1">
    <location>
        <begin position="6"/>
        <end position="28"/>
    </location>
</feature>
<dbReference type="Proteomes" id="UP000253817">
    <property type="component" value="Unassembled WGS sequence"/>
</dbReference>
<sequence length="115" mass="12045">MKRSGLIAMIALTVLPLAATGLAVLFVLPDVIPTHAGIHGIDTVGSKYDAFVVAFIVAGCGALLTLMYVFMDQLAAMGFVHGTDANGGRIVMIASQIIVDVILLLGLVWMTFGLK</sequence>
<feature type="transmembrane region" description="Helical" evidence="1">
    <location>
        <begin position="90"/>
        <end position="112"/>
    </location>
</feature>
<evidence type="ECO:0000256" key="1">
    <source>
        <dbReference type="SAM" id="Phobius"/>
    </source>
</evidence>
<evidence type="ECO:0000313" key="2">
    <source>
        <dbReference type="EMBL" id="RDB65059.1"/>
    </source>
</evidence>
<keyword evidence="1" id="KW-0812">Transmembrane</keyword>
<keyword evidence="1" id="KW-1133">Transmembrane helix</keyword>
<dbReference type="EMBL" id="PPTT01000043">
    <property type="protein sequence ID" value="RDB65059.1"/>
    <property type="molecule type" value="Genomic_DNA"/>
</dbReference>
<evidence type="ECO:0000313" key="3">
    <source>
        <dbReference type="Proteomes" id="UP000253817"/>
    </source>
</evidence>
<feature type="transmembrane region" description="Helical" evidence="1">
    <location>
        <begin position="48"/>
        <end position="70"/>
    </location>
</feature>
<accession>A0ABX9HEK0</accession>
<proteinExistence type="predicted"/>
<evidence type="ECO:0008006" key="4">
    <source>
        <dbReference type="Google" id="ProtNLM"/>
    </source>
</evidence>
<reference evidence="2 3" key="1">
    <citation type="journal article" date="2018" name="Elife">
        <title>Discovery and characterization of a prevalent human gut bacterial enzyme sufficient for the inactivation of a family of plant toxins.</title>
        <authorList>
            <person name="Koppel N."/>
            <person name="Bisanz J.E."/>
            <person name="Pandelia M.E."/>
            <person name="Turnbaugh P.J."/>
            <person name="Balskus E.P."/>
        </authorList>
    </citation>
    <scope>NUCLEOTIDE SEQUENCE [LARGE SCALE GENOMIC DNA]</scope>
    <source>
        <strain evidence="2 3">DSM 16107</strain>
    </source>
</reference>